<dbReference type="EMBL" id="KL251130">
    <property type="protein sequence ID" value="KGB39089.1"/>
    <property type="molecule type" value="Genomic_DNA"/>
</dbReference>
<dbReference type="CDD" id="cd11304">
    <property type="entry name" value="Cadherin_repeat"/>
    <property type="match status" value="1"/>
</dbReference>
<reference evidence="2" key="1">
    <citation type="journal article" date="2012" name="Nat. Genet.">
        <title>Whole-genome sequence of Schistosoma haematobium.</title>
        <authorList>
            <person name="Young N.D."/>
            <person name="Jex A.R."/>
            <person name="Li B."/>
            <person name="Liu S."/>
            <person name="Yang L."/>
            <person name="Xiong Z."/>
            <person name="Li Y."/>
            <person name="Cantacessi C."/>
            <person name="Hall R.S."/>
            <person name="Xu X."/>
            <person name="Chen F."/>
            <person name="Wu X."/>
            <person name="Zerlotini A."/>
            <person name="Oliveira G."/>
            <person name="Hofmann A."/>
            <person name="Zhang G."/>
            <person name="Fang X."/>
            <person name="Kang Y."/>
            <person name="Campbell B.E."/>
            <person name="Loukas A."/>
            <person name="Ranganathan S."/>
            <person name="Rollinson D."/>
            <person name="Rinaldi G."/>
            <person name="Brindley P.J."/>
            <person name="Yang H."/>
            <person name="Wang J."/>
            <person name="Wang J."/>
            <person name="Gasser R.B."/>
        </authorList>
    </citation>
    <scope>NUCLEOTIDE SEQUENCE [LARGE SCALE GENOMIC DNA]</scope>
</reference>
<keyword evidence="1" id="KW-1133">Transmembrane helix</keyword>
<keyword evidence="1" id="KW-0812">Transmembrane</keyword>
<name>A0A095A0S6_SCHHA</name>
<dbReference type="AlphaFoldDB" id="A0A095A0S6"/>
<keyword evidence="1" id="KW-0472">Membrane</keyword>
<feature type="transmembrane region" description="Helical" evidence="1">
    <location>
        <begin position="204"/>
        <end position="228"/>
    </location>
</feature>
<dbReference type="Gene3D" id="2.60.40.60">
    <property type="entry name" value="Cadherins"/>
    <property type="match status" value="1"/>
</dbReference>
<dbReference type="GO" id="GO:0016020">
    <property type="term" value="C:membrane"/>
    <property type="evidence" value="ECO:0007669"/>
    <property type="project" value="InterPro"/>
</dbReference>
<gene>
    <name evidence="2" type="ORF">MS3_07501</name>
</gene>
<dbReference type="SUPFAM" id="SSF49313">
    <property type="entry name" value="Cadherin-like"/>
    <property type="match status" value="1"/>
</dbReference>
<sequence length="229" mass="25975">MTYLNGCKLPSTIYNIQPFIITHSPVYLSLQCHQIDYKTLTTTGTILFTAKAHDPDVGDNSLVRYSLDNNGYRIVEIDSTTGVCYFHETIQHSLMTKLITSNQYAINGRTSNHLTDTNLISSENLITNRQHELHSFTLSLTIIARDLGTPYSLNNSRTVKLVWTTESQMKSFSISNNDLINNNNNNLFGNIDYLSDNRITMNKLIIPLIISTILLLLLIIFLILFGIFH</sequence>
<evidence type="ECO:0000313" key="2">
    <source>
        <dbReference type="EMBL" id="KGB39089.1"/>
    </source>
</evidence>
<protein>
    <submittedName>
        <fullName evidence="2">Uncharacterized protein</fullName>
    </submittedName>
</protein>
<accession>A0A095A0S6</accession>
<dbReference type="InterPro" id="IPR015919">
    <property type="entry name" value="Cadherin-like_sf"/>
</dbReference>
<proteinExistence type="predicted"/>
<dbReference type="GO" id="GO:0005509">
    <property type="term" value="F:calcium ion binding"/>
    <property type="evidence" value="ECO:0007669"/>
    <property type="project" value="InterPro"/>
</dbReference>
<evidence type="ECO:0000256" key="1">
    <source>
        <dbReference type="SAM" id="Phobius"/>
    </source>
</evidence>
<organism evidence="2">
    <name type="scientific">Schistosoma haematobium</name>
    <name type="common">Blood fluke</name>
    <dbReference type="NCBI Taxonomy" id="6185"/>
    <lineage>
        <taxon>Eukaryota</taxon>
        <taxon>Metazoa</taxon>
        <taxon>Spiralia</taxon>
        <taxon>Lophotrochozoa</taxon>
        <taxon>Platyhelminthes</taxon>
        <taxon>Trematoda</taxon>
        <taxon>Digenea</taxon>
        <taxon>Strigeidida</taxon>
        <taxon>Schistosomatoidea</taxon>
        <taxon>Schistosomatidae</taxon>
        <taxon>Schistosoma</taxon>
    </lineage>
</organism>